<dbReference type="OrthoDB" id="1902587at2759"/>
<dbReference type="PANTHER" id="PTHR45779">
    <property type="entry name" value="PEPTIDYLPROLYL ISOMERASE"/>
    <property type="match status" value="1"/>
</dbReference>
<dbReference type="Pfam" id="PF00254">
    <property type="entry name" value="FKBP_C"/>
    <property type="match status" value="1"/>
</dbReference>
<name>A0A6G1HZR1_9PEZI</name>
<dbReference type="Proteomes" id="UP000799640">
    <property type="component" value="Unassembled WGS sequence"/>
</dbReference>
<dbReference type="InterPro" id="IPR001179">
    <property type="entry name" value="PPIase_FKBP_dom"/>
</dbReference>
<keyword evidence="7" id="KW-0732">Signal</keyword>
<dbReference type="PANTHER" id="PTHR45779:SF7">
    <property type="entry name" value="PEPTIDYLPROLYL ISOMERASE"/>
    <property type="match status" value="1"/>
</dbReference>
<organism evidence="9 10">
    <name type="scientific">Trichodelitschia bisporula</name>
    <dbReference type="NCBI Taxonomy" id="703511"/>
    <lineage>
        <taxon>Eukaryota</taxon>
        <taxon>Fungi</taxon>
        <taxon>Dikarya</taxon>
        <taxon>Ascomycota</taxon>
        <taxon>Pezizomycotina</taxon>
        <taxon>Dothideomycetes</taxon>
        <taxon>Dothideomycetes incertae sedis</taxon>
        <taxon>Phaeotrichales</taxon>
        <taxon>Phaeotrichaceae</taxon>
        <taxon>Trichodelitschia</taxon>
    </lineage>
</organism>
<dbReference type="Gene3D" id="3.10.50.40">
    <property type="match status" value="1"/>
</dbReference>
<evidence type="ECO:0000256" key="5">
    <source>
        <dbReference type="ARBA" id="ARBA00023235"/>
    </source>
</evidence>
<sequence>MLFYSYLPVFFSILTSILAAEGSSCNVNVHNTTEVAWQVTRCAYCYMGPHDDGRTKANDVLWINYNGTLINGSLFDSSYTPEKPWPAGDPFNFTLGAKQVITGFDAGLYDMCPRERRRLTIPPKYAYGEKGVPDVIPPNSTLVFEVELMKVVKVGN</sequence>
<reference evidence="9" key="1">
    <citation type="journal article" date="2020" name="Stud. Mycol.">
        <title>101 Dothideomycetes genomes: a test case for predicting lifestyles and emergence of pathogens.</title>
        <authorList>
            <person name="Haridas S."/>
            <person name="Albert R."/>
            <person name="Binder M."/>
            <person name="Bloem J."/>
            <person name="Labutti K."/>
            <person name="Salamov A."/>
            <person name="Andreopoulos B."/>
            <person name="Baker S."/>
            <person name="Barry K."/>
            <person name="Bills G."/>
            <person name="Bluhm B."/>
            <person name="Cannon C."/>
            <person name="Castanera R."/>
            <person name="Culley D."/>
            <person name="Daum C."/>
            <person name="Ezra D."/>
            <person name="Gonzalez J."/>
            <person name="Henrissat B."/>
            <person name="Kuo A."/>
            <person name="Liang C."/>
            <person name="Lipzen A."/>
            <person name="Lutzoni F."/>
            <person name="Magnuson J."/>
            <person name="Mondo S."/>
            <person name="Nolan M."/>
            <person name="Ohm R."/>
            <person name="Pangilinan J."/>
            <person name="Park H.-J."/>
            <person name="Ramirez L."/>
            <person name="Alfaro M."/>
            <person name="Sun H."/>
            <person name="Tritt A."/>
            <person name="Yoshinaga Y."/>
            <person name="Zwiers L.-H."/>
            <person name="Turgeon B."/>
            <person name="Goodwin S."/>
            <person name="Spatafora J."/>
            <person name="Crous P."/>
            <person name="Grigoriev I."/>
        </authorList>
    </citation>
    <scope>NUCLEOTIDE SEQUENCE</scope>
    <source>
        <strain evidence="9">CBS 262.69</strain>
    </source>
</reference>
<protein>
    <recommendedName>
        <fullName evidence="3 6">peptidylprolyl isomerase</fullName>
        <ecNumber evidence="3 6">5.2.1.8</ecNumber>
    </recommendedName>
</protein>
<dbReference type="FunFam" id="3.10.50.40:FF:000006">
    <property type="entry name" value="Peptidyl-prolyl cis-trans isomerase"/>
    <property type="match status" value="1"/>
</dbReference>
<comment type="function">
    <text evidence="2">PPIases accelerate the folding of proteins. It catalyzes the cis-trans isomerization of proline imidic peptide bonds in oligopeptides.</text>
</comment>
<evidence type="ECO:0000256" key="3">
    <source>
        <dbReference type="ARBA" id="ARBA00013194"/>
    </source>
</evidence>
<feature type="chain" id="PRO_5026085572" description="peptidylprolyl isomerase" evidence="7">
    <location>
        <begin position="20"/>
        <end position="156"/>
    </location>
</feature>
<dbReference type="AlphaFoldDB" id="A0A6G1HZR1"/>
<evidence type="ECO:0000256" key="4">
    <source>
        <dbReference type="ARBA" id="ARBA00023110"/>
    </source>
</evidence>
<evidence type="ECO:0000256" key="2">
    <source>
        <dbReference type="ARBA" id="ARBA00002388"/>
    </source>
</evidence>
<evidence type="ECO:0000313" key="9">
    <source>
        <dbReference type="EMBL" id="KAF2401225.1"/>
    </source>
</evidence>
<dbReference type="GO" id="GO:0003755">
    <property type="term" value="F:peptidyl-prolyl cis-trans isomerase activity"/>
    <property type="evidence" value="ECO:0007669"/>
    <property type="project" value="UniProtKB-KW"/>
</dbReference>
<keyword evidence="4 6" id="KW-0697">Rotamase</keyword>
<evidence type="ECO:0000256" key="1">
    <source>
        <dbReference type="ARBA" id="ARBA00000971"/>
    </source>
</evidence>
<dbReference type="InterPro" id="IPR046357">
    <property type="entry name" value="PPIase_dom_sf"/>
</dbReference>
<dbReference type="InterPro" id="IPR044609">
    <property type="entry name" value="FKBP2/11"/>
</dbReference>
<keyword evidence="5 6" id="KW-0413">Isomerase</keyword>
<gene>
    <name evidence="9" type="ORF">EJ06DRAFT_529359</name>
</gene>
<feature type="domain" description="PPIase FKBP-type" evidence="8">
    <location>
        <begin position="58"/>
        <end position="152"/>
    </location>
</feature>
<dbReference type="GO" id="GO:0005783">
    <property type="term" value="C:endoplasmic reticulum"/>
    <property type="evidence" value="ECO:0007669"/>
    <property type="project" value="TreeGrafter"/>
</dbReference>
<accession>A0A6G1HZR1</accession>
<dbReference type="PROSITE" id="PS50059">
    <property type="entry name" value="FKBP_PPIASE"/>
    <property type="match status" value="1"/>
</dbReference>
<keyword evidence="10" id="KW-1185">Reference proteome</keyword>
<evidence type="ECO:0000313" key="10">
    <source>
        <dbReference type="Proteomes" id="UP000799640"/>
    </source>
</evidence>
<dbReference type="SUPFAM" id="SSF54534">
    <property type="entry name" value="FKBP-like"/>
    <property type="match status" value="1"/>
</dbReference>
<comment type="catalytic activity">
    <reaction evidence="1 6">
        <text>[protein]-peptidylproline (omega=180) = [protein]-peptidylproline (omega=0)</text>
        <dbReference type="Rhea" id="RHEA:16237"/>
        <dbReference type="Rhea" id="RHEA-COMP:10747"/>
        <dbReference type="Rhea" id="RHEA-COMP:10748"/>
        <dbReference type="ChEBI" id="CHEBI:83833"/>
        <dbReference type="ChEBI" id="CHEBI:83834"/>
        <dbReference type="EC" id="5.2.1.8"/>
    </reaction>
</comment>
<dbReference type="EMBL" id="ML996693">
    <property type="protein sequence ID" value="KAF2401225.1"/>
    <property type="molecule type" value="Genomic_DNA"/>
</dbReference>
<dbReference type="EC" id="5.2.1.8" evidence="3 6"/>
<proteinExistence type="predicted"/>
<evidence type="ECO:0000256" key="6">
    <source>
        <dbReference type="PROSITE-ProRule" id="PRU00277"/>
    </source>
</evidence>
<evidence type="ECO:0000256" key="7">
    <source>
        <dbReference type="SAM" id="SignalP"/>
    </source>
</evidence>
<feature type="signal peptide" evidence="7">
    <location>
        <begin position="1"/>
        <end position="19"/>
    </location>
</feature>
<evidence type="ECO:0000259" key="8">
    <source>
        <dbReference type="PROSITE" id="PS50059"/>
    </source>
</evidence>